<evidence type="ECO:0000256" key="3">
    <source>
        <dbReference type="ARBA" id="ARBA00022723"/>
    </source>
</evidence>
<proteinExistence type="inferred from homology"/>
<evidence type="ECO:0000256" key="5">
    <source>
        <dbReference type="ARBA" id="ARBA00022833"/>
    </source>
</evidence>
<dbReference type="Proteomes" id="UP001415857">
    <property type="component" value="Unassembled WGS sequence"/>
</dbReference>
<feature type="compositionally biased region" description="Low complexity" evidence="10">
    <location>
        <begin position="402"/>
        <end position="412"/>
    </location>
</feature>
<organism evidence="11 12">
    <name type="scientific">Liquidambar formosana</name>
    <name type="common">Formosan gum</name>
    <dbReference type="NCBI Taxonomy" id="63359"/>
    <lineage>
        <taxon>Eukaryota</taxon>
        <taxon>Viridiplantae</taxon>
        <taxon>Streptophyta</taxon>
        <taxon>Embryophyta</taxon>
        <taxon>Tracheophyta</taxon>
        <taxon>Spermatophyta</taxon>
        <taxon>Magnoliopsida</taxon>
        <taxon>eudicotyledons</taxon>
        <taxon>Gunneridae</taxon>
        <taxon>Pentapetalae</taxon>
        <taxon>Saxifragales</taxon>
        <taxon>Altingiaceae</taxon>
        <taxon>Liquidambar</taxon>
    </lineage>
</organism>
<evidence type="ECO:0000313" key="11">
    <source>
        <dbReference type="EMBL" id="KAK9277186.1"/>
    </source>
</evidence>
<feature type="region of interest" description="Disordered" evidence="10">
    <location>
        <begin position="562"/>
        <end position="585"/>
    </location>
</feature>
<dbReference type="AlphaFoldDB" id="A0AAP0RJ93"/>
<reference evidence="11 12" key="1">
    <citation type="journal article" date="2024" name="Plant J.">
        <title>Genome sequences and population genomics reveal climatic adaptation and genomic divergence between two closely related sweetgum species.</title>
        <authorList>
            <person name="Xu W.Q."/>
            <person name="Ren C.Q."/>
            <person name="Zhang X.Y."/>
            <person name="Comes H.P."/>
            <person name="Liu X.H."/>
            <person name="Li Y.G."/>
            <person name="Kettle C.J."/>
            <person name="Jalonen R."/>
            <person name="Gaisberger H."/>
            <person name="Ma Y.Z."/>
            <person name="Qiu Y.X."/>
        </authorList>
    </citation>
    <scope>NUCLEOTIDE SEQUENCE [LARGE SCALE GENOMIC DNA]</scope>
    <source>
        <strain evidence="11">Hangzhou</strain>
    </source>
</reference>
<keyword evidence="6" id="KW-0805">Transcription regulation</keyword>
<dbReference type="GO" id="GO:0001164">
    <property type="term" value="F:RNA polymerase I core promoter sequence-specific DNA binding"/>
    <property type="evidence" value="ECO:0007669"/>
    <property type="project" value="InterPro"/>
</dbReference>
<keyword evidence="8" id="KW-0804">Transcription</keyword>
<name>A0AAP0RJ93_LIQFO</name>
<evidence type="ECO:0008006" key="13">
    <source>
        <dbReference type="Google" id="ProtNLM"/>
    </source>
</evidence>
<keyword evidence="12" id="KW-1185">Reference proteome</keyword>
<dbReference type="PANTHER" id="PTHR31576">
    <property type="entry name" value="TATA BOX-BINDING PROTEIN-ASSOCIATED FACTOR RNA POLYMERASE I SUBUNIT B"/>
    <property type="match status" value="1"/>
</dbReference>
<keyword evidence="9" id="KW-0539">Nucleus</keyword>
<feature type="compositionally biased region" description="Polar residues" evidence="10">
    <location>
        <begin position="567"/>
        <end position="585"/>
    </location>
</feature>
<evidence type="ECO:0000256" key="10">
    <source>
        <dbReference type="SAM" id="MobiDB-lite"/>
    </source>
</evidence>
<sequence length="713" mass="79803">MEDCLRWPCHACGNVGFSDGFDGFFYCLRCCSKADDVIATGVADEDFVDKGGNGAVYVASLTRHRNSSTIIKAEPISQSQPVYQSQFWNALTQDDVVPKKEEIDAADDFGPTEPRDFGSGLGSSTGPSFEDYYSEVRMRYVMGIQLMIQLQCEALVEKFGASPLVCGLAGTIWMRFVARSRVFDDGWADDAIHESEIQKPGEPEYFTPRSQYSAEPHNLHGQRAVMVWHRSLRNSIPLSCSLVISFLACHIAREAILPTDILKWSLEGKLPYLAAFVEIEKCMGKSSSACPLSSSVMFKPSQAVPLQKLESMAASVAQSIGLDLPPVNFYAIASRYLKQLPLPVTKILPHACCIYEWSMTPDLWLSANEFRLPTRVCVMSILIVAIRILYNIHGFGEWERSLSTPRGSSTSSNQIGKLEPTCSSKSGDDGSPSHDLDESDTRPVRNSSHVQKSELNAAELLHNLEAKFNEIKIGDTYEYAKDLPTYLQFCKDVVFAGLEPSFENHEEEKIIEQLWEFYQNQKDFEPLEDSGAACNNSVLNQKRPRDEGCTTSSSKVNKKIRDEGCISSPSSDNQGPNSAPNCQGSVETLKDKAIRQMKSDMEEKRFCYIPPRVNLKRFDYLHYVRKEDEGALIYVAHADYYILLRACARVAQVDIRTMHVGVMSLERRLAWVEKRIDYCLHLAAPDVSCEFCTGMIPQHADDDAIGFSRLNVT</sequence>
<evidence type="ECO:0000256" key="9">
    <source>
        <dbReference type="ARBA" id="ARBA00023242"/>
    </source>
</evidence>
<comment type="similarity">
    <text evidence="2">Belongs to the RRN7/TAF1B family.</text>
</comment>
<feature type="compositionally biased region" description="Basic and acidic residues" evidence="10">
    <location>
        <begin position="426"/>
        <end position="443"/>
    </location>
</feature>
<dbReference type="GO" id="GO:0042790">
    <property type="term" value="P:nucleolar large rRNA transcription by RNA polymerase I"/>
    <property type="evidence" value="ECO:0007669"/>
    <property type="project" value="TreeGrafter"/>
</dbReference>
<keyword evidence="5" id="KW-0862">Zinc</keyword>
<dbReference type="PANTHER" id="PTHR31576:SF2">
    <property type="entry name" value="TATA BOX-BINDING PROTEIN-ASSOCIATED FACTOR RNA POLYMERASE I SUBUNIT B"/>
    <property type="match status" value="1"/>
</dbReference>
<evidence type="ECO:0000313" key="12">
    <source>
        <dbReference type="Proteomes" id="UP001415857"/>
    </source>
</evidence>
<dbReference type="EMBL" id="JBBPBK010000010">
    <property type="protein sequence ID" value="KAK9277186.1"/>
    <property type="molecule type" value="Genomic_DNA"/>
</dbReference>
<accession>A0AAP0RJ93</accession>
<keyword evidence="3" id="KW-0479">Metal-binding</keyword>
<feature type="region of interest" description="Disordered" evidence="10">
    <location>
        <begin position="402"/>
        <end position="450"/>
    </location>
</feature>
<gene>
    <name evidence="11" type="ORF">L1049_006725</name>
</gene>
<protein>
    <recommendedName>
        <fullName evidence="13">TATA box-binding protein-associated factor RNA polymerase I subunit B</fullName>
    </recommendedName>
</protein>
<evidence type="ECO:0000256" key="4">
    <source>
        <dbReference type="ARBA" id="ARBA00022771"/>
    </source>
</evidence>
<dbReference type="GO" id="GO:0070860">
    <property type="term" value="C:RNA polymerase I core factor complex"/>
    <property type="evidence" value="ECO:0007669"/>
    <property type="project" value="InterPro"/>
</dbReference>
<keyword evidence="7" id="KW-0238">DNA-binding</keyword>
<keyword evidence="4" id="KW-0863">Zinc-finger</keyword>
<evidence type="ECO:0000256" key="8">
    <source>
        <dbReference type="ARBA" id="ARBA00023163"/>
    </source>
</evidence>
<dbReference type="GO" id="GO:0008270">
    <property type="term" value="F:zinc ion binding"/>
    <property type="evidence" value="ECO:0007669"/>
    <property type="project" value="UniProtKB-KW"/>
</dbReference>
<comment type="subcellular location">
    <subcellularLocation>
        <location evidence="1">Nucleus</location>
        <location evidence="1">Nucleolus</location>
    </subcellularLocation>
</comment>
<evidence type="ECO:0000256" key="2">
    <source>
        <dbReference type="ARBA" id="ARBA00006899"/>
    </source>
</evidence>
<comment type="caution">
    <text evidence="11">The sequence shown here is derived from an EMBL/GenBank/DDBJ whole genome shotgun (WGS) entry which is preliminary data.</text>
</comment>
<evidence type="ECO:0000256" key="6">
    <source>
        <dbReference type="ARBA" id="ARBA00023015"/>
    </source>
</evidence>
<evidence type="ECO:0000256" key="7">
    <source>
        <dbReference type="ARBA" id="ARBA00023125"/>
    </source>
</evidence>
<evidence type="ECO:0000256" key="1">
    <source>
        <dbReference type="ARBA" id="ARBA00004604"/>
    </source>
</evidence>
<dbReference type="InterPro" id="IPR033599">
    <property type="entry name" value="TAF1B/Rrn7"/>
</dbReference>